<feature type="signal peptide" evidence="1">
    <location>
        <begin position="1"/>
        <end position="18"/>
    </location>
</feature>
<accession>A0A914WI49</accession>
<dbReference type="Proteomes" id="UP000887566">
    <property type="component" value="Unplaced"/>
</dbReference>
<feature type="domain" description="EGF-like" evidence="2">
    <location>
        <begin position="126"/>
        <end position="158"/>
    </location>
</feature>
<proteinExistence type="predicted"/>
<evidence type="ECO:0000256" key="1">
    <source>
        <dbReference type="SAM" id="SignalP"/>
    </source>
</evidence>
<protein>
    <submittedName>
        <fullName evidence="4">EGF-like domain-containing protein</fullName>
    </submittedName>
</protein>
<feature type="domain" description="EGF-like" evidence="2">
    <location>
        <begin position="78"/>
        <end position="111"/>
    </location>
</feature>
<dbReference type="AlphaFoldDB" id="A0A914WI49"/>
<feature type="chain" id="PRO_5036744943" evidence="1">
    <location>
        <begin position="19"/>
        <end position="208"/>
    </location>
</feature>
<keyword evidence="1" id="KW-0732">Signal</keyword>
<reference evidence="4" key="1">
    <citation type="submission" date="2022-11" db="UniProtKB">
        <authorList>
            <consortium name="WormBaseParasite"/>
        </authorList>
    </citation>
    <scope>IDENTIFICATION</scope>
</reference>
<feature type="domain" description="EGF-like" evidence="2">
    <location>
        <begin position="34"/>
        <end position="68"/>
    </location>
</feature>
<dbReference type="InterPro" id="IPR000742">
    <property type="entry name" value="EGF"/>
</dbReference>
<dbReference type="InterPro" id="IPR006149">
    <property type="entry name" value="EB_dom"/>
</dbReference>
<evidence type="ECO:0000313" key="4">
    <source>
        <dbReference type="WBParaSite" id="PSAMB.scaffold4184size15384.g23781.t1"/>
    </source>
</evidence>
<organism evidence="3 4">
    <name type="scientific">Plectus sambesii</name>
    <dbReference type="NCBI Taxonomy" id="2011161"/>
    <lineage>
        <taxon>Eukaryota</taxon>
        <taxon>Metazoa</taxon>
        <taxon>Ecdysozoa</taxon>
        <taxon>Nematoda</taxon>
        <taxon>Chromadorea</taxon>
        <taxon>Plectida</taxon>
        <taxon>Plectina</taxon>
        <taxon>Plectoidea</taxon>
        <taxon>Plectidae</taxon>
        <taxon>Plectus</taxon>
    </lineage>
</organism>
<dbReference type="PANTHER" id="PTHR37157:SF3">
    <property type="entry name" value="EB DOMAIN-CONTAINING PROTEIN"/>
    <property type="match status" value="1"/>
</dbReference>
<dbReference type="SMART" id="SM00181">
    <property type="entry name" value="EGF"/>
    <property type="match status" value="4"/>
</dbReference>
<feature type="domain" description="EGF-like" evidence="2">
    <location>
        <begin position="167"/>
        <end position="201"/>
    </location>
</feature>
<evidence type="ECO:0000313" key="3">
    <source>
        <dbReference type="Proteomes" id="UP000887566"/>
    </source>
</evidence>
<name>A0A914WI49_9BILA</name>
<dbReference type="Pfam" id="PF01683">
    <property type="entry name" value="EB"/>
    <property type="match status" value="2"/>
</dbReference>
<keyword evidence="3" id="KW-1185">Reference proteome</keyword>
<sequence>MRMSLSVLLFAAILPALAFGGSSRIMPTMMPGSRCGLDQPQACRGGSHCINSVCTCQTGSTVVDGECVVLVVAPPLAPCVDEATVCGGQSVCTDSICKCPPGMTLRGHECYRNNEVSGVVPPSSVACTDASHCTGGSTCVNGKCTCQQGMVLSDGWCQFKYAYPGETCARAEICVGGSVCSRDMRICNCPERTIQIDNSCLEGLGSIH</sequence>
<evidence type="ECO:0000259" key="2">
    <source>
        <dbReference type="SMART" id="SM00181"/>
    </source>
</evidence>
<dbReference type="WBParaSite" id="PSAMB.scaffold4184size15384.g23781.t1">
    <property type="protein sequence ID" value="PSAMB.scaffold4184size15384.g23781.t1"/>
    <property type="gene ID" value="PSAMB.scaffold4184size15384.g23781"/>
</dbReference>
<dbReference type="PANTHER" id="PTHR37157">
    <property type="entry name" value="PRION-LIKE-(Q/N-RICH) DOMAIN-BEARING PROTEIN 25"/>
    <property type="match status" value="1"/>
</dbReference>